<dbReference type="Pfam" id="PF05930">
    <property type="entry name" value="Phage_AlpA"/>
    <property type="match status" value="1"/>
</dbReference>
<dbReference type="STRING" id="880157.AB204_09570"/>
<comment type="caution">
    <text evidence="1">The sequence shown here is derived from an EMBL/GenBank/DDBJ whole genome shotgun (WGS) entry which is preliminary data.</text>
</comment>
<evidence type="ECO:0008006" key="3">
    <source>
        <dbReference type="Google" id="ProtNLM"/>
    </source>
</evidence>
<dbReference type="EMBL" id="LFCV01000057">
    <property type="protein sequence ID" value="KMJ45333.1"/>
    <property type="molecule type" value="Genomic_DNA"/>
</dbReference>
<evidence type="ECO:0000313" key="2">
    <source>
        <dbReference type="Proteomes" id="UP000036277"/>
    </source>
</evidence>
<dbReference type="PATRIC" id="fig|880157.4.peg.2027"/>
<keyword evidence="2" id="KW-1185">Reference proteome</keyword>
<evidence type="ECO:0000313" key="1">
    <source>
        <dbReference type="EMBL" id="KMJ45333.1"/>
    </source>
</evidence>
<reference evidence="1 2" key="1">
    <citation type="submission" date="2015-06" db="EMBL/GenBank/DDBJ databases">
        <title>Draft Whole-Genome Sequence of the Entomopathogenic Bacterium Xenorhabdus khoisanae.</title>
        <authorList>
            <person name="Naidoo S."/>
            <person name="Featherston J."/>
            <person name="Gray V.M."/>
        </authorList>
    </citation>
    <scope>NUCLEOTIDE SEQUENCE [LARGE SCALE GENOMIC DNA]</scope>
    <source>
        <strain evidence="1 2">MCB</strain>
    </source>
</reference>
<sequence>MYFHSETSNRMLKQINSFPESGNVRIKNVAQFLSVSEATVWRRAKDPDFPKPIKLTPRITIFDAQEIRNWVDSKRNVR</sequence>
<organism evidence="1 2">
    <name type="scientific">Xenorhabdus khoisanae</name>
    <dbReference type="NCBI Taxonomy" id="880157"/>
    <lineage>
        <taxon>Bacteria</taxon>
        <taxon>Pseudomonadati</taxon>
        <taxon>Pseudomonadota</taxon>
        <taxon>Gammaproteobacteria</taxon>
        <taxon>Enterobacterales</taxon>
        <taxon>Morganellaceae</taxon>
        <taxon>Xenorhabdus</taxon>
    </lineage>
</organism>
<dbReference type="InterPro" id="IPR010260">
    <property type="entry name" value="AlpA"/>
</dbReference>
<accession>A0A0J5FSP4</accession>
<dbReference type="AlphaFoldDB" id="A0A0J5FSP4"/>
<proteinExistence type="predicted"/>
<dbReference type="Proteomes" id="UP000036277">
    <property type="component" value="Unassembled WGS sequence"/>
</dbReference>
<gene>
    <name evidence="1" type="ORF">AB204_09570</name>
</gene>
<protein>
    <recommendedName>
        <fullName evidence="3">Regulatory protein</fullName>
    </recommendedName>
</protein>
<name>A0A0J5FSP4_9GAMM</name>